<keyword evidence="1 5" id="KW-0479">Metal-binding</keyword>
<feature type="compositionally biased region" description="Polar residues" evidence="6">
    <location>
        <begin position="94"/>
        <end position="105"/>
    </location>
</feature>
<dbReference type="Gene3D" id="4.10.1000.10">
    <property type="entry name" value="Zinc finger, CCCH-type"/>
    <property type="match status" value="1"/>
</dbReference>
<dbReference type="PROSITE" id="PS50103">
    <property type="entry name" value="ZF_C3H1"/>
    <property type="match status" value="2"/>
</dbReference>
<accession>A0A6A6US72</accession>
<feature type="compositionally biased region" description="Polar residues" evidence="6">
    <location>
        <begin position="394"/>
        <end position="409"/>
    </location>
</feature>
<dbReference type="InterPro" id="IPR045124">
    <property type="entry name" value="Su(sable)-like"/>
</dbReference>
<dbReference type="InterPro" id="IPR036855">
    <property type="entry name" value="Znf_CCCH_sf"/>
</dbReference>
<reference evidence="9" key="1">
    <citation type="journal article" date="2020" name="Stud. Mycol.">
        <title>101 Dothideomycetes genomes: a test case for predicting lifestyles and emergence of pathogens.</title>
        <authorList>
            <person name="Haridas S."/>
            <person name="Albert R."/>
            <person name="Binder M."/>
            <person name="Bloem J."/>
            <person name="Labutti K."/>
            <person name="Salamov A."/>
            <person name="Andreopoulos B."/>
            <person name="Baker S."/>
            <person name="Barry K."/>
            <person name="Bills G."/>
            <person name="Bluhm B."/>
            <person name="Cannon C."/>
            <person name="Castanera R."/>
            <person name="Culley D."/>
            <person name="Daum C."/>
            <person name="Ezra D."/>
            <person name="Gonzalez J."/>
            <person name="Henrissat B."/>
            <person name="Kuo A."/>
            <person name="Liang C."/>
            <person name="Lipzen A."/>
            <person name="Lutzoni F."/>
            <person name="Magnuson J."/>
            <person name="Mondo S."/>
            <person name="Nolan M."/>
            <person name="Ohm R."/>
            <person name="Pangilinan J."/>
            <person name="Park H.-J."/>
            <person name="Ramirez L."/>
            <person name="Alfaro M."/>
            <person name="Sun H."/>
            <person name="Tritt A."/>
            <person name="Yoshinaga Y."/>
            <person name="Zwiers L.-H."/>
            <person name="Turgeon B."/>
            <person name="Goodwin S."/>
            <person name="Spatafora J."/>
            <person name="Crous P."/>
            <person name="Grigoriev I."/>
        </authorList>
    </citation>
    <scope>NUCLEOTIDE SEQUENCE</scope>
    <source>
        <strain evidence="9">CBS 115976</strain>
    </source>
</reference>
<evidence type="ECO:0000256" key="6">
    <source>
        <dbReference type="SAM" id="MobiDB-lite"/>
    </source>
</evidence>
<evidence type="ECO:0000256" key="1">
    <source>
        <dbReference type="ARBA" id="ARBA00022723"/>
    </source>
</evidence>
<feature type="domain" description="C3H1-type" evidence="7">
    <location>
        <begin position="301"/>
        <end position="328"/>
    </location>
</feature>
<evidence type="ECO:0000256" key="2">
    <source>
        <dbReference type="ARBA" id="ARBA00022737"/>
    </source>
</evidence>
<dbReference type="GO" id="GO:0003723">
    <property type="term" value="F:RNA binding"/>
    <property type="evidence" value="ECO:0007669"/>
    <property type="project" value="InterPro"/>
</dbReference>
<dbReference type="SMART" id="SM01162">
    <property type="entry name" value="DUF1771"/>
    <property type="match status" value="1"/>
</dbReference>
<sequence length="724" mass="78560">MIADTIYEKCLPLLQNSALDDDDRTEKLEDLVRTEASLSGKELENAVLDALWRFRSGNSDDPTAARPPSRHTVIRRASPAPWQVARTPTPASPRPSNLTPNSSAIFRNRSSTASPFASPRASPRLAFVSPYIPHSPRLDAYQPNMNTSPTQELYGDLGNDSVEWLVGDDDRSNASSSFLTEALHNGASAELGHPQMVMDPHDMLRSIFGDELSNDSIQKSLEDNQYDIAATMSALMEAHNLNDTTIPISAAEFSRTVLVGKSMSPNARPVTPVGQSKSPVVCRYWLASGNCARADCRFSHDTTGTICKYWLQGNCLAGDTCAFSHDPTISVARLMQDGTATPPTQPNLTDYDSFPTLQPAAILTTNQISPEYALAFEQFHGSLPGSIPTSTLNPLASFTPSSASQPHSRTGSRHHSRAPTPSVPAVDDNDAFPTLGSVAKGQKKHHGKRGGHGHGHSHKESSSSSLADVVKMAPSPSPTPRRNQKPRVTGNERGLSAGALAIPIPQDLPWVTTGDAVNKSYVKARAEAFRHAGQRNKLLQGAAQAYNRQDARAAKALSLRGQAENNLMREAHRRAAQLLYEERNKDSGPTARELYVDLHGLHAEEAVAYLSKSLREHENVSPMRPIYAITGTAHHSRNGKDKIGKAVRAFLMEWRYAFREFTGPGDRNGMGGVVGIDPTSWDRLLSRDSSISQTPDATKGGSQSTKVLSLKKEDIPVEPAIESS</sequence>
<dbReference type="SUPFAM" id="SSF90229">
    <property type="entry name" value="CCCH zinc finger"/>
    <property type="match status" value="1"/>
</dbReference>
<evidence type="ECO:0008006" key="11">
    <source>
        <dbReference type="Google" id="ProtNLM"/>
    </source>
</evidence>
<dbReference type="GO" id="GO:0008270">
    <property type="term" value="F:zinc ion binding"/>
    <property type="evidence" value="ECO:0007669"/>
    <property type="project" value="UniProtKB-KW"/>
</dbReference>
<dbReference type="Proteomes" id="UP000799302">
    <property type="component" value="Unassembled WGS sequence"/>
</dbReference>
<dbReference type="PANTHER" id="PTHR13119">
    <property type="entry name" value="ZINC FINGER CCCH DOMAIN-CONTAINING PROTEI"/>
    <property type="match status" value="1"/>
</dbReference>
<feature type="region of interest" description="Disordered" evidence="6">
    <location>
        <begin position="394"/>
        <end position="491"/>
    </location>
</feature>
<dbReference type="AlphaFoldDB" id="A0A6A6US72"/>
<evidence type="ECO:0000259" key="8">
    <source>
        <dbReference type="PROSITE" id="PS50828"/>
    </source>
</evidence>
<feature type="compositionally biased region" description="Polar residues" evidence="6">
    <location>
        <begin position="687"/>
        <end position="707"/>
    </location>
</feature>
<evidence type="ECO:0000313" key="9">
    <source>
        <dbReference type="EMBL" id="KAF2674606.1"/>
    </source>
</evidence>
<evidence type="ECO:0000256" key="5">
    <source>
        <dbReference type="PROSITE-ProRule" id="PRU00723"/>
    </source>
</evidence>
<proteinExistence type="predicted"/>
<feature type="zinc finger region" description="C3H1-type" evidence="5">
    <location>
        <begin position="276"/>
        <end position="300"/>
    </location>
</feature>
<evidence type="ECO:0000256" key="3">
    <source>
        <dbReference type="ARBA" id="ARBA00022771"/>
    </source>
</evidence>
<feature type="compositionally biased region" description="Basic residues" evidence="6">
    <location>
        <begin position="441"/>
        <end position="457"/>
    </location>
</feature>
<protein>
    <recommendedName>
        <fullName evidence="11">CCCH zinc finger and SMR domain-containing protein</fullName>
    </recommendedName>
</protein>
<keyword evidence="4 5" id="KW-0862">Zinc</keyword>
<evidence type="ECO:0000313" key="10">
    <source>
        <dbReference type="Proteomes" id="UP000799302"/>
    </source>
</evidence>
<dbReference type="GO" id="GO:0005634">
    <property type="term" value="C:nucleus"/>
    <property type="evidence" value="ECO:0007669"/>
    <property type="project" value="TreeGrafter"/>
</dbReference>
<dbReference type="InterPro" id="IPR036063">
    <property type="entry name" value="Smr_dom_sf"/>
</dbReference>
<keyword evidence="10" id="KW-1185">Reference proteome</keyword>
<dbReference type="EMBL" id="MU004230">
    <property type="protein sequence ID" value="KAF2674606.1"/>
    <property type="molecule type" value="Genomic_DNA"/>
</dbReference>
<keyword evidence="2" id="KW-0677">Repeat</keyword>
<dbReference type="PROSITE" id="PS50828">
    <property type="entry name" value="SMR"/>
    <property type="match status" value="1"/>
</dbReference>
<dbReference type="SMART" id="SM00356">
    <property type="entry name" value="ZnF_C3H1"/>
    <property type="match status" value="2"/>
</dbReference>
<organism evidence="9 10">
    <name type="scientific">Microthyrium microscopicum</name>
    <dbReference type="NCBI Taxonomy" id="703497"/>
    <lineage>
        <taxon>Eukaryota</taxon>
        <taxon>Fungi</taxon>
        <taxon>Dikarya</taxon>
        <taxon>Ascomycota</taxon>
        <taxon>Pezizomycotina</taxon>
        <taxon>Dothideomycetes</taxon>
        <taxon>Dothideomycetes incertae sedis</taxon>
        <taxon>Microthyriales</taxon>
        <taxon>Microthyriaceae</taxon>
        <taxon>Microthyrium</taxon>
    </lineage>
</organism>
<dbReference type="Pfam" id="PF08590">
    <property type="entry name" value="DUF1771"/>
    <property type="match status" value="1"/>
</dbReference>
<dbReference type="OrthoDB" id="3247158at2759"/>
<evidence type="ECO:0000256" key="4">
    <source>
        <dbReference type="ARBA" id="ARBA00022833"/>
    </source>
</evidence>
<dbReference type="GO" id="GO:0045892">
    <property type="term" value="P:negative regulation of DNA-templated transcription"/>
    <property type="evidence" value="ECO:0007669"/>
    <property type="project" value="InterPro"/>
</dbReference>
<name>A0A6A6US72_9PEZI</name>
<dbReference type="PANTHER" id="PTHR13119:SF12">
    <property type="entry name" value="PROTEIN SUPPRESSOR OF SABLE"/>
    <property type="match status" value="1"/>
</dbReference>
<dbReference type="InterPro" id="IPR000571">
    <property type="entry name" value="Znf_CCCH"/>
</dbReference>
<keyword evidence="3 5" id="KW-0863">Zinc-finger</keyword>
<dbReference type="Pfam" id="PF14608">
    <property type="entry name" value="zf-CCCH_2"/>
    <property type="match status" value="2"/>
</dbReference>
<dbReference type="InterPro" id="IPR002625">
    <property type="entry name" value="Smr_dom"/>
</dbReference>
<feature type="region of interest" description="Disordered" evidence="6">
    <location>
        <begin position="686"/>
        <end position="724"/>
    </location>
</feature>
<dbReference type="Gene3D" id="3.30.1370.110">
    <property type="match status" value="1"/>
</dbReference>
<feature type="domain" description="Smr" evidence="8">
    <location>
        <begin position="596"/>
        <end position="679"/>
    </location>
</feature>
<evidence type="ECO:0000259" key="7">
    <source>
        <dbReference type="PROSITE" id="PS50103"/>
    </source>
</evidence>
<gene>
    <name evidence="9" type="ORF">BT63DRAFT_15481</name>
</gene>
<feature type="domain" description="C3H1-type" evidence="7">
    <location>
        <begin position="276"/>
        <end position="300"/>
    </location>
</feature>
<feature type="zinc finger region" description="C3H1-type" evidence="5">
    <location>
        <begin position="301"/>
        <end position="328"/>
    </location>
</feature>
<feature type="region of interest" description="Disordered" evidence="6">
    <location>
        <begin position="56"/>
        <end position="105"/>
    </location>
</feature>
<dbReference type="InterPro" id="IPR013899">
    <property type="entry name" value="DUF1771"/>
</dbReference>
<dbReference type="SUPFAM" id="SSF160443">
    <property type="entry name" value="SMR domain-like"/>
    <property type="match status" value="1"/>
</dbReference>